<feature type="region of interest" description="Disordered" evidence="1">
    <location>
        <begin position="1"/>
        <end position="28"/>
    </location>
</feature>
<protein>
    <submittedName>
        <fullName evidence="2">Putative high mobility group B protein 9</fullName>
    </submittedName>
</protein>
<accession>A0A8K0N5H6</accession>
<gene>
    <name evidence="2" type="ORF">COCNU_07G014950</name>
</gene>
<evidence type="ECO:0000313" key="3">
    <source>
        <dbReference type="Proteomes" id="UP000797356"/>
    </source>
</evidence>
<dbReference type="Proteomes" id="UP000797356">
    <property type="component" value="Chromosome 7"/>
</dbReference>
<evidence type="ECO:0000313" key="2">
    <source>
        <dbReference type="EMBL" id="KAG1355383.1"/>
    </source>
</evidence>
<name>A0A8K0N5H6_COCNU</name>
<organism evidence="2 3">
    <name type="scientific">Cocos nucifera</name>
    <name type="common">Coconut palm</name>
    <dbReference type="NCBI Taxonomy" id="13894"/>
    <lineage>
        <taxon>Eukaryota</taxon>
        <taxon>Viridiplantae</taxon>
        <taxon>Streptophyta</taxon>
        <taxon>Embryophyta</taxon>
        <taxon>Tracheophyta</taxon>
        <taxon>Spermatophyta</taxon>
        <taxon>Magnoliopsida</taxon>
        <taxon>Liliopsida</taxon>
        <taxon>Arecaceae</taxon>
        <taxon>Arecoideae</taxon>
        <taxon>Cocoseae</taxon>
        <taxon>Attaleinae</taxon>
        <taxon>Cocos</taxon>
    </lineage>
</organism>
<reference evidence="2" key="2">
    <citation type="submission" date="2019-07" db="EMBL/GenBank/DDBJ databases">
        <authorList>
            <person name="Yang Y."/>
            <person name="Bocs S."/>
            <person name="Baudouin L."/>
        </authorList>
    </citation>
    <scope>NUCLEOTIDE SEQUENCE</scope>
    <source>
        <tissue evidence="2">Spear leaf of Hainan Tall coconut</tissue>
    </source>
</reference>
<feature type="compositionally biased region" description="Basic and acidic residues" evidence="1">
    <location>
        <begin position="13"/>
        <end position="28"/>
    </location>
</feature>
<comment type="caution">
    <text evidence="2">The sequence shown here is derived from an EMBL/GenBank/DDBJ whole genome shotgun (WGS) entry which is preliminary data.</text>
</comment>
<dbReference type="EMBL" id="CM017878">
    <property type="protein sequence ID" value="KAG1355383.1"/>
    <property type="molecule type" value="Genomic_DNA"/>
</dbReference>
<evidence type="ECO:0000256" key="1">
    <source>
        <dbReference type="SAM" id="MobiDB-lite"/>
    </source>
</evidence>
<keyword evidence="3" id="KW-1185">Reference proteome</keyword>
<proteinExistence type="predicted"/>
<dbReference type="AlphaFoldDB" id="A0A8K0N5H6"/>
<reference evidence="2" key="1">
    <citation type="journal article" date="2017" name="Gigascience">
        <title>The genome draft of coconut (Cocos nucifera).</title>
        <authorList>
            <person name="Xiao Y."/>
            <person name="Xu P."/>
            <person name="Fan H."/>
            <person name="Baudouin L."/>
            <person name="Xia W."/>
            <person name="Bocs S."/>
            <person name="Xu J."/>
            <person name="Li Q."/>
            <person name="Guo A."/>
            <person name="Zhou L."/>
            <person name="Li J."/>
            <person name="Wu Y."/>
            <person name="Ma Z."/>
            <person name="Armero A."/>
            <person name="Issali A.E."/>
            <person name="Liu N."/>
            <person name="Peng M."/>
            <person name="Yang Y."/>
        </authorList>
    </citation>
    <scope>NUCLEOTIDE SEQUENCE</scope>
    <source>
        <tissue evidence="2">Spear leaf of Hainan Tall coconut</tissue>
    </source>
</reference>
<sequence>MLGEQEVDTEKEELDKEKEVADKKGGEMEENRVMVEKRQVKFYAAQLVSQQEAVRDRSVFMDTLRQFHAAMGTKFMYA</sequence>
<feature type="compositionally biased region" description="Acidic residues" evidence="1">
    <location>
        <begin position="1"/>
        <end position="12"/>
    </location>
</feature>